<evidence type="ECO:0000256" key="2">
    <source>
        <dbReference type="ARBA" id="ARBA00022475"/>
    </source>
</evidence>
<dbReference type="OrthoDB" id="136232at2"/>
<evidence type="ECO:0000256" key="8">
    <source>
        <dbReference type="SAM" id="Phobius"/>
    </source>
</evidence>
<dbReference type="RefSeq" id="WP_014255759.1">
    <property type="nucleotide sequence ID" value="NC_016627.1"/>
</dbReference>
<dbReference type="InterPro" id="IPR050297">
    <property type="entry name" value="LipidA_mod_glycosyltrf_83"/>
</dbReference>
<dbReference type="eggNOG" id="COG1807">
    <property type="taxonomic scope" value="Bacteria"/>
</dbReference>
<feature type="transmembrane region" description="Helical" evidence="8">
    <location>
        <begin position="97"/>
        <end position="115"/>
    </location>
</feature>
<feature type="transmembrane region" description="Helical" evidence="8">
    <location>
        <begin position="376"/>
        <end position="394"/>
    </location>
</feature>
<keyword evidence="2" id="KW-1003">Cell membrane</keyword>
<feature type="transmembrane region" description="Helical" evidence="8">
    <location>
        <begin position="127"/>
        <end position="144"/>
    </location>
</feature>
<organism evidence="10 11">
    <name type="scientific">Acetivibrio clariflavus (strain DSM 19732 / NBRC 101661 / EBR45)</name>
    <name type="common">Clostridium clariflavum</name>
    <dbReference type="NCBI Taxonomy" id="720554"/>
    <lineage>
        <taxon>Bacteria</taxon>
        <taxon>Bacillati</taxon>
        <taxon>Bacillota</taxon>
        <taxon>Clostridia</taxon>
        <taxon>Eubacteriales</taxon>
        <taxon>Oscillospiraceae</taxon>
        <taxon>Acetivibrio</taxon>
    </lineage>
</organism>
<sequence precursor="true">MLQKIINFTKKYHYILIILLGVILRLAWIIIMPTYPETDFMWYHVKGVELSQGMGFLNGIYPYYRGTPGIYTAFRPIGYPGTLAVLYFIFGTGFNDFLVGKLFNVVLSTLIMFLTYKLAKQFFNEKIALITLALYAFSPLAIAYNSIHCSEILFSAVLMLSVYLFFNKNNPVIIGLLIGYLTLIRPIGMFIPLIFAFFMFIKKDLKLKNKIVYIVSFAVAVGAVVAPWLIRNYIRFGEPVFSTNGGYVIYVNNNDYATGSWSDPYKYPNSPFLKYKWDTGFDEMAIHKLGKELAYKWIKENPGRFIKLAFKRIANSYFFKIDDIMWSMTIDVNTWHPLTYKAVFLEKILYIPFYIIVFTFIIYALYRFIRHKKTDFITFILFIFAYFNAMMFVLEGNSRYVFPLHPIYTIGVAFIIFEVLKKLFPDRLTHS</sequence>
<dbReference type="GO" id="GO:0016763">
    <property type="term" value="F:pentosyltransferase activity"/>
    <property type="evidence" value="ECO:0007669"/>
    <property type="project" value="TreeGrafter"/>
</dbReference>
<dbReference type="PANTHER" id="PTHR33908">
    <property type="entry name" value="MANNOSYLTRANSFERASE YKCB-RELATED"/>
    <property type="match status" value="1"/>
</dbReference>
<evidence type="ECO:0000313" key="10">
    <source>
        <dbReference type="EMBL" id="AEV69199.1"/>
    </source>
</evidence>
<name>G8M1I4_ACECE</name>
<feature type="transmembrane region" description="Helical" evidence="8">
    <location>
        <begin position="348"/>
        <end position="369"/>
    </location>
</feature>
<evidence type="ECO:0000256" key="7">
    <source>
        <dbReference type="ARBA" id="ARBA00023136"/>
    </source>
</evidence>
<evidence type="ECO:0000256" key="3">
    <source>
        <dbReference type="ARBA" id="ARBA00022676"/>
    </source>
</evidence>
<keyword evidence="11" id="KW-1185">Reference proteome</keyword>
<keyword evidence="6 8" id="KW-1133">Transmembrane helix</keyword>
<feature type="transmembrane region" description="Helical" evidence="8">
    <location>
        <begin position="12"/>
        <end position="31"/>
    </location>
</feature>
<evidence type="ECO:0000256" key="1">
    <source>
        <dbReference type="ARBA" id="ARBA00004651"/>
    </source>
</evidence>
<dbReference type="GO" id="GO:0005886">
    <property type="term" value="C:plasma membrane"/>
    <property type="evidence" value="ECO:0007669"/>
    <property type="project" value="UniProtKB-SubCell"/>
</dbReference>
<keyword evidence="3" id="KW-0328">Glycosyltransferase</keyword>
<dbReference type="Proteomes" id="UP000005435">
    <property type="component" value="Chromosome"/>
</dbReference>
<reference evidence="10 11" key="2">
    <citation type="journal article" date="2012" name="Stand. Genomic Sci.">
        <title>Complete Genome Sequence of Clostridium clariflavum DSM 19732.</title>
        <authorList>
            <person name="Izquierdo J.A."/>
            <person name="Goodwin L."/>
            <person name="Davenport K.W."/>
            <person name="Teshima H."/>
            <person name="Bruce D."/>
            <person name="Detter C."/>
            <person name="Tapia R."/>
            <person name="Han S."/>
            <person name="Land M."/>
            <person name="Hauser L."/>
            <person name="Jeffries C.D."/>
            <person name="Han J."/>
            <person name="Pitluck S."/>
            <person name="Nolan M."/>
            <person name="Chen A."/>
            <person name="Huntemann M."/>
            <person name="Mavromatis K."/>
            <person name="Mikhailova N."/>
            <person name="Liolios K."/>
            <person name="Woyke T."/>
            <person name="Lynd L.R."/>
        </authorList>
    </citation>
    <scope>NUCLEOTIDE SEQUENCE [LARGE SCALE GENOMIC DNA]</scope>
    <source>
        <strain evidence="11">DSM 19732 / NBRC 101661 / EBR45</strain>
    </source>
</reference>
<reference evidence="11" key="1">
    <citation type="submission" date="2011-12" db="EMBL/GenBank/DDBJ databases">
        <title>Complete sequence of Clostridium clariflavum DSM 19732.</title>
        <authorList>
            <consortium name="US DOE Joint Genome Institute"/>
            <person name="Lucas S."/>
            <person name="Han J."/>
            <person name="Lapidus A."/>
            <person name="Cheng J.-F."/>
            <person name="Goodwin L."/>
            <person name="Pitluck S."/>
            <person name="Peters L."/>
            <person name="Teshima H."/>
            <person name="Detter J.C."/>
            <person name="Han C."/>
            <person name="Tapia R."/>
            <person name="Land M."/>
            <person name="Hauser L."/>
            <person name="Kyrpides N."/>
            <person name="Ivanova N."/>
            <person name="Pagani I."/>
            <person name="Kitzmiller T."/>
            <person name="Lynd L."/>
            <person name="Izquierdo J."/>
            <person name="Woyke T."/>
        </authorList>
    </citation>
    <scope>NUCLEOTIDE SEQUENCE [LARGE SCALE GENOMIC DNA]</scope>
    <source>
        <strain evidence="11">DSM 19732 / NBRC 101661 / EBR45</strain>
    </source>
</reference>
<evidence type="ECO:0000259" key="9">
    <source>
        <dbReference type="Pfam" id="PF13231"/>
    </source>
</evidence>
<keyword evidence="7 8" id="KW-0472">Membrane</keyword>
<evidence type="ECO:0000256" key="4">
    <source>
        <dbReference type="ARBA" id="ARBA00022679"/>
    </source>
</evidence>
<feature type="transmembrane region" description="Helical" evidence="8">
    <location>
        <begin position="400"/>
        <end position="420"/>
    </location>
</feature>
<dbReference type="InterPro" id="IPR038731">
    <property type="entry name" value="RgtA/B/C-like"/>
</dbReference>
<feature type="transmembrane region" description="Helical" evidence="8">
    <location>
        <begin position="172"/>
        <end position="199"/>
    </location>
</feature>
<feature type="domain" description="Glycosyltransferase RgtA/B/C/D-like" evidence="9">
    <location>
        <begin position="84"/>
        <end position="229"/>
    </location>
</feature>
<feature type="transmembrane region" description="Helical" evidence="8">
    <location>
        <begin position="211"/>
        <end position="230"/>
    </location>
</feature>
<evidence type="ECO:0000313" key="11">
    <source>
        <dbReference type="Proteomes" id="UP000005435"/>
    </source>
</evidence>
<keyword evidence="4" id="KW-0808">Transferase</keyword>
<keyword evidence="5 8" id="KW-0812">Transmembrane</keyword>
<evidence type="ECO:0000256" key="6">
    <source>
        <dbReference type="ARBA" id="ARBA00022989"/>
    </source>
</evidence>
<feature type="transmembrane region" description="Helical" evidence="8">
    <location>
        <begin position="149"/>
        <end position="166"/>
    </location>
</feature>
<dbReference type="GO" id="GO:0009103">
    <property type="term" value="P:lipopolysaccharide biosynthetic process"/>
    <property type="evidence" value="ECO:0007669"/>
    <property type="project" value="UniProtKB-ARBA"/>
</dbReference>
<dbReference type="AlphaFoldDB" id="G8M1I4"/>
<accession>G8M1I4</accession>
<feature type="transmembrane region" description="Helical" evidence="8">
    <location>
        <begin position="70"/>
        <end position="90"/>
    </location>
</feature>
<protein>
    <recommendedName>
        <fullName evidence="9">Glycosyltransferase RgtA/B/C/D-like domain-containing protein</fullName>
    </recommendedName>
</protein>
<dbReference type="HOGENOM" id="CLU_048081_0_0_9"/>
<dbReference type="Pfam" id="PF13231">
    <property type="entry name" value="PMT_2"/>
    <property type="match status" value="1"/>
</dbReference>
<dbReference type="KEGG" id="ccl:Clocl_2633"/>
<dbReference type="STRING" id="720554.Clocl_2633"/>
<dbReference type="EMBL" id="CP003065">
    <property type="protein sequence ID" value="AEV69199.1"/>
    <property type="molecule type" value="Genomic_DNA"/>
</dbReference>
<comment type="subcellular location">
    <subcellularLocation>
        <location evidence="1">Cell membrane</location>
        <topology evidence="1">Multi-pass membrane protein</topology>
    </subcellularLocation>
</comment>
<evidence type="ECO:0000256" key="5">
    <source>
        <dbReference type="ARBA" id="ARBA00022692"/>
    </source>
</evidence>
<gene>
    <name evidence="10" type="ordered locus">Clocl_2633</name>
</gene>
<dbReference type="PANTHER" id="PTHR33908:SF11">
    <property type="entry name" value="MEMBRANE PROTEIN"/>
    <property type="match status" value="1"/>
</dbReference>
<proteinExistence type="predicted"/>